<dbReference type="EMBL" id="FZQP02001260">
    <property type="protein sequence ID" value="VVC92286.1"/>
    <property type="molecule type" value="Genomic_DNA"/>
</dbReference>
<gene>
    <name evidence="1" type="ORF">LSINAPIS_LOCUS4771</name>
</gene>
<evidence type="ECO:0000313" key="2">
    <source>
        <dbReference type="Proteomes" id="UP000324832"/>
    </source>
</evidence>
<dbReference type="AlphaFoldDB" id="A0A5E4Q4W0"/>
<accession>A0A5E4Q4W0</accession>
<dbReference type="Proteomes" id="UP000324832">
    <property type="component" value="Unassembled WGS sequence"/>
</dbReference>
<sequence length="363" mass="41410">MSKVKCNFCICPDSGILSERVCTKNNCYELDTQYFDAVQFTCEPLSYYEVDCNVCLCPRVGIKNIAKCTQNQCERNFLRSSDCTPSTLFTDVCNVCVCPPNGDTSDRACTKHQCSVAPLSIYEPPQSLLQNEAEDKKIRNLDLCFPGEEFTEGCKICVCPELGLKMYANCDDTQCKEQHSNNSTSNFESLMTDETIVEERVPHNRVRRYEVDHCMEFKIQTTTERKQCTPGAMYIVRCRQCICPYMGSINDFCRPLPAKMYCEQAYPNYNFVPMGRRLIAGNSTIDASIKTTNGSLPEEIVYEVPHEHTKYKCERVGNIMDECYICKCEESLLVIEEHCFKSSATKCVHAKPLFLYDNKVITQ</sequence>
<organism evidence="1 2">
    <name type="scientific">Leptidea sinapis</name>
    <dbReference type="NCBI Taxonomy" id="189913"/>
    <lineage>
        <taxon>Eukaryota</taxon>
        <taxon>Metazoa</taxon>
        <taxon>Ecdysozoa</taxon>
        <taxon>Arthropoda</taxon>
        <taxon>Hexapoda</taxon>
        <taxon>Insecta</taxon>
        <taxon>Pterygota</taxon>
        <taxon>Neoptera</taxon>
        <taxon>Endopterygota</taxon>
        <taxon>Lepidoptera</taxon>
        <taxon>Glossata</taxon>
        <taxon>Ditrysia</taxon>
        <taxon>Papilionoidea</taxon>
        <taxon>Pieridae</taxon>
        <taxon>Dismorphiinae</taxon>
        <taxon>Leptidea</taxon>
    </lineage>
</organism>
<name>A0A5E4Q4W0_9NEOP</name>
<reference evidence="1 2" key="1">
    <citation type="submission" date="2017-07" db="EMBL/GenBank/DDBJ databases">
        <authorList>
            <person name="Talla V."/>
            <person name="Backstrom N."/>
        </authorList>
    </citation>
    <scope>NUCLEOTIDE SEQUENCE [LARGE SCALE GENOMIC DNA]</scope>
</reference>
<proteinExistence type="predicted"/>
<evidence type="ECO:0000313" key="1">
    <source>
        <dbReference type="EMBL" id="VVC92286.1"/>
    </source>
</evidence>
<protein>
    <submittedName>
        <fullName evidence="1">Uncharacterized protein</fullName>
    </submittedName>
</protein>
<keyword evidence="2" id="KW-1185">Reference proteome</keyword>